<gene>
    <name evidence="3" type="ORF">LTR24_005549</name>
</gene>
<evidence type="ECO:0000256" key="1">
    <source>
        <dbReference type="SAM" id="MobiDB-lite"/>
    </source>
</evidence>
<feature type="region of interest" description="Disordered" evidence="1">
    <location>
        <begin position="302"/>
        <end position="327"/>
    </location>
</feature>
<dbReference type="PANTHER" id="PTHR43812">
    <property type="entry name" value="BLR2425 PROTEIN"/>
    <property type="match status" value="1"/>
</dbReference>
<feature type="compositionally biased region" description="Polar residues" evidence="1">
    <location>
        <begin position="304"/>
        <end position="327"/>
    </location>
</feature>
<proteinExistence type="predicted"/>
<dbReference type="Pfam" id="PF01613">
    <property type="entry name" value="Flavin_Reduct"/>
    <property type="match status" value="1"/>
</dbReference>
<dbReference type="Proteomes" id="UP001345013">
    <property type="component" value="Unassembled WGS sequence"/>
</dbReference>
<dbReference type="Gene3D" id="2.30.110.10">
    <property type="entry name" value="Electron Transport, Fmn-binding Protein, Chain A"/>
    <property type="match status" value="1"/>
</dbReference>
<sequence>MFYEPGKTDHGLPFDPFKACVVPRPIGWISTVSSTNQTNSQPTANLAPYSQFQNLTFDPPYVMFSANQTPEETRKDSVVNAEATGIFCWQLATYPLREAVNITSEQLPYGVDEFEQAKLEKTYSRLLTPKSPVPNFSGIPMVADSPVRFECEYHSTIRLPGNPPMGTVDIVIGKVVGVYIADDVINMQTGKVDVAKTQPIARCGYYDYAVVRECFEMKMPGADIMRAGLEGSSKKNREANKVDEQSKGTEGKVAVEESPSSHWNGNGAPSYDSIYKVKEIEARIEKEKPLWSESDIPGYGITPATKSDSGHTWSGNGAPSTYGSLCV</sequence>
<dbReference type="SUPFAM" id="SSF50475">
    <property type="entry name" value="FMN-binding split barrel"/>
    <property type="match status" value="1"/>
</dbReference>
<evidence type="ECO:0000259" key="2">
    <source>
        <dbReference type="SMART" id="SM00903"/>
    </source>
</evidence>
<dbReference type="InterPro" id="IPR012349">
    <property type="entry name" value="Split_barrel_FMN-bd"/>
</dbReference>
<feature type="domain" description="Flavin reductase like" evidence="2">
    <location>
        <begin position="19"/>
        <end position="188"/>
    </location>
</feature>
<feature type="region of interest" description="Disordered" evidence="1">
    <location>
        <begin position="233"/>
        <end position="267"/>
    </location>
</feature>
<organism evidence="3 4">
    <name type="scientific">Lithohypha guttulata</name>
    <dbReference type="NCBI Taxonomy" id="1690604"/>
    <lineage>
        <taxon>Eukaryota</taxon>
        <taxon>Fungi</taxon>
        <taxon>Dikarya</taxon>
        <taxon>Ascomycota</taxon>
        <taxon>Pezizomycotina</taxon>
        <taxon>Eurotiomycetes</taxon>
        <taxon>Chaetothyriomycetidae</taxon>
        <taxon>Chaetothyriales</taxon>
        <taxon>Trichomeriaceae</taxon>
        <taxon>Lithohypha</taxon>
    </lineage>
</organism>
<evidence type="ECO:0000313" key="3">
    <source>
        <dbReference type="EMBL" id="KAK5092108.1"/>
    </source>
</evidence>
<reference evidence="3 4" key="1">
    <citation type="submission" date="2023-08" db="EMBL/GenBank/DDBJ databases">
        <title>Black Yeasts Isolated from many extreme environments.</title>
        <authorList>
            <person name="Coleine C."/>
            <person name="Stajich J.E."/>
            <person name="Selbmann L."/>
        </authorList>
    </citation>
    <scope>NUCLEOTIDE SEQUENCE [LARGE SCALE GENOMIC DNA]</scope>
    <source>
        <strain evidence="3 4">CCFEE 5885</strain>
    </source>
</reference>
<name>A0ABR0KAC1_9EURO</name>
<dbReference type="SMART" id="SM00903">
    <property type="entry name" value="Flavin_Reduct"/>
    <property type="match status" value="1"/>
</dbReference>
<evidence type="ECO:0000313" key="4">
    <source>
        <dbReference type="Proteomes" id="UP001345013"/>
    </source>
</evidence>
<dbReference type="PANTHER" id="PTHR43812:SF2">
    <property type="entry name" value="FLAVIN REDUCTASE LIKE DOMAIN-CONTAINING PROTEIN"/>
    <property type="match status" value="1"/>
</dbReference>
<protein>
    <recommendedName>
        <fullName evidence="2">Flavin reductase like domain-containing protein</fullName>
    </recommendedName>
</protein>
<keyword evidence="4" id="KW-1185">Reference proteome</keyword>
<accession>A0ABR0KAC1</accession>
<feature type="compositionally biased region" description="Basic and acidic residues" evidence="1">
    <location>
        <begin position="233"/>
        <end position="255"/>
    </location>
</feature>
<dbReference type="EMBL" id="JAVRRG010000064">
    <property type="protein sequence ID" value="KAK5092108.1"/>
    <property type="molecule type" value="Genomic_DNA"/>
</dbReference>
<comment type="caution">
    <text evidence="3">The sequence shown here is derived from an EMBL/GenBank/DDBJ whole genome shotgun (WGS) entry which is preliminary data.</text>
</comment>
<dbReference type="InterPro" id="IPR002563">
    <property type="entry name" value="Flavin_Rdtase-like_dom"/>
</dbReference>